<comment type="caution">
    <text evidence="15">Lacks conserved residue(s) required for the propagation of feature annotation.</text>
</comment>
<evidence type="ECO:0000313" key="19">
    <source>
        <dbReference type="Proteomes" id="UP000053237"/>
    </source>
</evidence>
<evidence type="ECO:0000256" key="1">
    <source>
        <dbReference type="ARBA" id="ARBA00004477"/>
    </source>
</evidence>
<dbReference type="EC" id="3.4.24.84" evidence="15"/>
<dbReference type="InterPro" id="IPR027057">
    <property type="entry name" value="CAXX_Prtase_1"/>
</dbReference>
<keyword evidence="4 14" id="KW-0479">Metal-binding</keyword>
<dbReference type="PANTHER" id="PTHR10120">
    <property type="entry name" value="CAAX PRENYL PROTEASE 1"/>
    <property type="match status" value="1"/>
</dbReference>
<comment type="catalytic activity">
    <reaction evidence="11 15">
        <text>Hydrolyzes the peptide bond -P2-(S-farnesyl or geranylgeranyl)C-P1'-P2'-P3'-COOH where P1' and P2' are amino acids with aliphatic side chains and P3' is any C-terminal residue.</text>
        <dbReference type="EC" id="3.4.24.84"/>
    </reaction>
</comment>
<dbReference type="OrthoDB" id="360839at2759"/>
<dbReference type="STRING" id="65357.A0A024GQW9"/>
<dbReference type="Gene3D" id="3.30.2010.10">
    <property type="entry name" value="Metalloproteases ('zincins'), catalytic domain"/>
    <property type="match status" value="1"/>
</dbReference>
<dbReference type="FunFam" id="3.30.2010.10:FF:000005">
    <property type="entry name" value="CAAX prenyl protease"/>
    <property type="match status" value="1"/>
</dbReference>
<keyword evidence="6 15" id="KW-0256">Endoplasmic reticulum</keyword>
<evidence type="ECO:0000256" key="13">
    <source>
        <dbReference type="PIRSR" id="PIRSR627057-1"/>
    </source>
</evidence>
<evidence type="ECO:0000256" key="4">
    <source>
        <dbReference type="ARBA" id="ARBA00022723"/>
    </source>
</evidence>
<evidence type="ECO:0000259" key="17">
    <source>
        <dbReference type="Pfam" id="PF16491"/>
    </source>
</evidence>
<evidence type="ECO:0000256" key="11">
    <source>
        <dbReference type="ARBA" id="ARBA00044456"/>
    </source>
</evidence>
<keyword evidence="10 15" id="KW-0472">Membrane</keyword>
<evidence type="ECO:0000256" key="2">
    <source>
        <dbReference type="ARBA" id="ARBA00022670"/>
    </source>
</evidence>
<evidence type="ECO:0000256" key="9">
    <source>
        <dbReference type="ARBA" id="ARBA00023049"/>
    </source>
</evidence>
<evidence type="ECO:0000256" key="8">
    <source>
        <dbReference type="ARBA" id="ARBA00022989"/>
    </source>
</evidence>
<feature type="domain" description="Peptidase M48" evidence="16">
    <location>
        <begin position="280"/>
        <end position="488"/>
    </location>
</feature>
<dbReference type="CDD" id="cd07343">
    <property type="entry name" value="M48A_Zmpste24p_like"/>
    <property type="match status" value="1"/>
</dbReference>
<feature type="binding site" evidence="14">
    <location>
        <position position="350"/>
    </location>
    <ligand>
        <name>Zn(2+)</name>
        <dbReference type="ChEBI" id="CHEBI:29105"/>
        <note>catalytic</note>
    </ligand>
</feature>
<keyword evidence="9 15" id="KW-0482">Metalloprotease</keyword>
<dbReference type="GO" id="GO:0046872">
    <property type="term" value="F:metal ion binding"/>
    <property type="evidence" value="ECO:0007669"/>
    <property type="project" value="UniProtKB-UniRule"/>
</dbReference>
<evidence type="ECO:0000259" key="16">
    <source>
        <dbReference type="Pfam" id="PF01435"/>
    </source>
</evidence>
<evidence type="ECO:0000256" key="15">
    <source>
        <dbReference type="RuleBase" id="RU366005"/>
    </source>
</evidence>
<evidence type="ECO:0000313" key="18">
    <source>
        <dbReference type="EMBL" id="CCI48758.1"/>
    </source>
</evidence>
<dbReference type="EMBL" id="CAIX01000246">
    <property type="protein sequence ID" value="CCI48758.1"/>
    <property type="molecule type" value="Genomic_DNA"/>
</dbReference>
<name>A0A024GQW9_9STRA</name>
<keyword evidence="2 15" id="KW-0645">Protease</keyword>
<feature type="binding site" evidence="14">
    <location>
        <position position="354"/>
    </location>
    <ligand>
        <name>Zn(2+)</name>
        <dbReference type="ChEBI" id="CHEBI:29105"/>
        <note>catalytic</note>
    </ligand>
</feature>
<dbReference type="AlphaFoldDB" id="A0A024GQW9"/>
<evidence type="ECO:0000256" key="14">
    <source>
        <dbReference type="PIRSR" id="PIRSR627057-2"/>
    </source>
</evidence>
<proteinExistence type="inferred from homology"/>
<reference evidence="18 19" key="1">
    <citation type="submission" date="2012-05" db="EMBL/GenBank/DDBJ databases">
        <title>Recombination and specialization in a pathogen metapopulation.</title>
        <authorList>
            <person name="Gardiner A."/>
            <person name="Kemen E."/>
            <person name="Schultz-Larsen T."/>
            <person name="MacLean D."/>
            <person name="Van Oosterhout C."/>
            <person name="Jones J.D.G."/>
        </authorList>
    </citation>
    <scope>NUCLEOTIDE SEQUENCE [LARGE SCALE GENOMIC DNA]</scope>
    <source>
        <strain evidence="18 19">Ac Nc2</strain>
    </source>
</reference>
<accession>A0A024GQW9</accession>
<feature type="active site" evidence="13">
    <location>
        <position position="351"/>
    </location>
</feature>
<organism evidence="18 19">
    <name type="scientific">Albugo candida</name>
    <dbReference type="NCBI Taxonomy" id="65357"/>
    <lineage>
        <taxon>Eukaryota</taxon>
        <taxon>Sar</taxon>
        <taxon>Stramenopiles</taxon>
        <taxon>Oomycota</taxon>
        <taxon>Peronosporomycetes</taxon>
        <taxon>Albuginales</taxon>
        <taxon>Albuginaceae</taxon>
        <taxon>Albugo</taxon>
    </lineage>
</organism>
<feature type="domain" description="CAAX prenyl protease 1 N-terminal" evidence="17">
    <location>
        <begin position="55"/>
        <end position="277"/>
    </location>
</feature>
<evidence type="ECO:0000256" key="10">
    <source>
        <dbReference type="ARBA" id="ARBA00023136"/>
    </source>
</evidence>
<feature type="active site" description="Proton donor" evidence="13">
    <location>
        <position position="435"/>
    </location>
</feature>
<feature type="transmembrane region" description="Helical" evidence="15">
    <location>
        <begin position="223"/>
        <end position="244"/>
    </location>
</feature>
<dbReference type="Pfam" id="PF01435">
    <property type="entry name" value="Peptidase_M48"/>
    <property type="match status" value="1"/>
</dbReference>
<protein>
    <recommendedName>
        <fullName evidence="15">CAAX prenyl protease</fullName>
        <ecNumber evidence="15">3.4.24.84</ecNumber>
    </recommendedName>
</protein>
<sequence length="493" mass="57009">MKDDVAIASISQWKWWKHPYYTESGWEPSLTPYYQATLIFVILIYVFETYLNYRQYRKLEEKTFPKELKSIILEIDDKSHKITTDIKKDGKQITEGTAPAEESTSKTLLETTLDKFDKSRAYGLVKCKFALVSELYHLIEGILFMMGGYVVALWTLSGYLLSVAGWNPENEITRAVIMLFLSTLRDTIAELPFEWYSTFVIEQTHGFNKQTIGIFLMDKLKQLLLMIAIGYPLTAILIFVVRWGGEYFYLYTWLFLFVFSLIMLTIIPIWIMPLFNKFTPLEEGKLRSDIEALAASLSFPLTKLFVCDGSKRSSHSNAYLYGLYKNKRIVLFDTLLEQASNEEIVAILGHELGHWKLWHTGQSLIFQQVYTFACLYLFGLCMNDADLFASFGFAVKSKPVMIGFLLFTQTLWAPVNHLLSFMLTLNTRKNEFQADAFATDLGHAKALQTGLTKISIENLSNMNPDKWYSAYHYDHPPLLERLSAIKQRERKQQ</sequence>
<comment type="cofactor">
    <cofactor evidence="14 15">
        <name>Zn(2+)</name>
        <dbReference type="ChEBI" id="CHEBI:29105"/>
    </cofactor>
    <text evidence="14 15">Binds 1 zinc ion per subunit.</text>
</comment>
<dbReference type="Proteomes" id="UP000053237">
    <property type="component" value="Unassembled WGS sequence"/>
</dbReference>
<keyword evidence="5 15" id="KW-0378">Hydrolase</keyword>
<comment type="caution">
    <text evidence="18">The sequence shown here is derived from an EMBL/GenBank/DDBJ whole genome shotgun (WGS) entry which is preliminary data.</text>
</comment>
<comment type="subcellular location">
    <subcellularLocation>
        <location evidence="1 15">Endoplasmic reticulum membrane</location>
        <topology evidence="1 15">Multi-pass membrane protein</topology>
    </subcellularLocation>
</comment>
<keyword evidence="8 15" id="KW-1133">Transmembrane helix</keyword>
<keyword evidence="3 15" id="KW-0812">Transmembrane</keyword>
<comment type="similarity">
    <text evidence="12 15">Belongs to the peptidase M48A family.</text>
</comment>
<dbReference type="GO" id="GO:0004222">
    <property type="term" value="F:metalloendopeptidase activity"/>
    <property type="evidence" value="ECO:0007669"/>
    <property type="project" value="UniProtKB-UniRule"/>
</dbReference>
<comment type="function">
    <text evidence="15">Proteolytically removes the C-terminal three residues of farnesylated proteins.</text>
</comment>
<dbReference type="GO" id="GO:0005789">
    <property type="term" value="C:endoplasmic reticulum membrane"/>
    <property type="evidence" value="ECO:0007669"/>
    <property type="project" value="UniProtKB-SubCell"/>
</dbReference>
<dbReference type="InterPro" id="IPR001915">
    <property type="entry name" value="Peptidase_M48"/>
</dbReference>
<evidence type="ECO:0000256" key="7">
    <source>
        <dbReference type="ARBA" id="ARBA00022833"/>
    </source>
</evidence>
<evidence type="ECO:0000256" key="6">
    <source>
        <dbReference type="ARBA" id="ARBA00022824"/>
    </source>
</evidence>
<feature type="transmembrane region" description="Helical" evidence="15">
    <location>
        <begin position="250"/>
        <end position="271"/>
    </location>
</feature>
<dbReference type="Pfam" id="PF16491">
    <property type="entry name" value="Peptidase_M48_N"/>
    <property type="match status" value="1"/>
</dbReference>
<dbReference type="GO" id="GO:0071586">
    <property type="term" value="P:CAAX-box protein processing"/>
    <property type="evidence" value="ECO:0007669"/>
    <property type="project" value="UniProtKB-UniRule"/>
</dbReference>
<gene>
    <name evidence="18" type="ORF">BN9_099570</name>
</gene>
<dbReference type="InParanoid" id="A0A024GQW9"/>
<feature type="transmembrane region" description="Helical" evidence="15">
    <location>
        <begin position="33"/>
        <end position="53"/>
    </location>
</feature>
<keyword evidence="7 14" id="KW-0862">Zinc</keyword>
<dbReference type="InterPro" id="IPR032456">
    <property type="entry name" value="Peptidase_M48_N"/>
</dbReference>
<evidence type="ECO:0000256" key="12">
    <source>
        <dbReference type="ARBA" id="ARBA00060927"/>
    </source>
</evidence>
<feature type="binding site" evidence="14">
    <location>
        <position position="431"/>
    </location>
    <ligand>
        <name>Zn(2+)</name>
        <dbReference type="ChEBI" id="CHEBI:29105"/>
        <note>catalytic</note>
    </ligand>
</feature>
<evidence type="ECO:0000256" key="3">
    <source>
        <dbReference type="ARBA" id="ARBA00022692"/>
    </source>
</evidence>
<evidence type="ECO:0000256" key="5">
    <source>
        <dbReference type="ARBA" id="ARBA00022801"/>
    </source>
</evidence>
<keyword evidence="19" id="KW-1185">Reference proteome</keyword>